<feature type="compositionally biased region" description="Polar residues" evidence="1">
    <location>
        <begin position="150"/>
        <end position="184"/>
    </location>
</feature>
<dbReference type="PANTHER" id="PTHR36505:SF1">
    <property type="entry name" value="BLR1072 PROTEIN"/>
    <property type="match status" value="1"/>
</dbReference>
<comment type="caution">
    <text evidence="4">The sequence shown here is derived from an EMBL/GenBank/DDBJ whole genome shotgun (WGS) entry which is preliminary data.</text>
</comment>
<dbReference type="Pfam" id="PF05239">
    <property type="entry name" value="PRC"/>
    <property type="match status" value="2"/>
</dbReference>
<dbReference type="SUPFAM" id="SSF50346">
    <property type="entry name" value="PRC-barrel domain"/>
    <property type="match status" value="2"/>
</dbReference>
<dbReference type="Proteomes" id="UP001230207">
    <property type="component" value="Unassembled WGS sequence"/>
</dbReference>
<feature type="signal peptide" evidence="2">
    <location>
        <begin position="1"/>
        <end position="25"/>
    </location>
</feature>
<feature type="domain" description="PRC-barrel" evidence="3">
    <location>
        <begin position="216"/>
        <end position="269"/>
    </location>
</feature>
<evidence type="ECO:0000313" key="5">
    <source>
        <dbReference type="Proteomes" id="UP001230207"/>
    </source>
</evidence>
<dbReference type="Gene3D" id="2.30.30.240">
    <property type="entry name" value="PRC-barrel domain"/>
    <property type="match status" value="2"/>
</dbReference>
<gene>
    <name evidence="4" type="ORF">QO002_001387</name>
</gene>
<dbReference type="RefSeq" id="WP_307227984.1">
    <property type="nucleotide sequence ID" value="NZ_JAUSVF010000001.1"/>
</dbReference>
<keyword evidence="5" id="KW-1185">Reference proteome</keyword>
<accession>A0ABU0BLZ0</accession>
<feature type="domain" description="PRC-barrel" evidence="3">
    <location>
        <begin position="51"/>
        <end position="131"/>
    </location>
</feature>
<dbReference type="EMBL" id="JAUSVF010000001">
    <property type="protein sequence ID" value="MDQ0319249.1"/>
    <property type="molecule type" value="Genomic_DNA"/>
</dbReference>
<evidence type="ECO:0000313" key="4">
    <source>
        <dbReference type="EMBL" id="MDQ0319249.1"/>
    </source>
</evidence>
<evidence type="ECO:0000259" key="3">
    <source>
        <dbReference type="Pfam" id="PF05239"/>
    </source>
</evidence>
<evidence type="ECO:0000256" key="2">
    <source>
        <dbReference type="SAM" id="SignalP"/>
    </source>
</evidence>
<proteinExistence type="predicted"/>
<dbReference type="PANTHER" id="PTHR36505">
    <property type="entry name" value="BLR1072 PROTEIN"/>
    <property type="match status" value="1"/>
</dbReference>
<name>A0ABU0BLZ0_9HYPH</name>
<sequence>MFRTLLATTGLTLVLAASPLTFTFAQEATAPAAAVSDPGTPEDNAATFPGQLLASSLLGKTVYTGVDEEGEAIGDVNDVIINPTGGTEALVIGVGGFLGIGEKDVAIGFDRMSWSDKEGHRILVVTATKEQLMAEPAFERKPIMDAMVSTPASDQTAENPAATTPDPSQTVMTEQPASGTTPQMTDPDLVPGVDPSTTASATPAPELSPVDPALLSAEKLIGTEVKVADDTKVGEIGDVILGKNGQVEAYIVDVGGFLGMGAKPMAMSAQSVQVMADADGAMTIYSPFTKAQLESQPAYDEQAYKANPSSVLLATPAQ</sequence>
<protein>
    <submittedName>
        <fullName evidence="4">Sporulation protein YlmC with PRC-barrel domain</fullName>
    </submittedName>
</protein>
<keyword evidence="2" id="KW-0732">Signal</keyword>
<dbReference type="InterPro" id="IPR027275">
    <property type="entry name" value="PRC-brl_dom"/>
</dbReference>
<feature type="chain" id="PRO_5047021504" evidence="2">
    <location>
        <begin position="26"/>
        <end position="318"/>
    </location>
</feature>
<reference evidence="4 5" key="1">
    <citation type="submission" date="2023-07" db="EMBL/GenBank/DDBJ databases">
        <title>Genomic Encyclopedia of Type Strains, Phase IV (KMG-IV): sequencing the most valuable type-strain genomes for metagenomic binning, comparative biology and taxonomic classification.</title>
        <authorList>
            <person name="Goeker M."/>
        </authorList>
    </citation>
    <scope>NUCLEOTIDE SEQUENCE [LARGE SCALE GENOMIC DNA]</scope>
    <source>
        <strain evidence="4 5">DSM 1112</strain>
    </source>
</reference>
<dbReference type="InterPro" id="IPR011033">
    <property type="entry name" value="PRC_barrel-like_sf"/>
</dbReference>
<organism evidence="4 5">
    <name type="scientific">Pararhizobium capsulatum DSM 1112</name>
    <dbReference type="NCBI Taxonomy" id="1121113"/>
    <lineage>
        <taxon>Bacteria</taxon>
        <taxon>Pseudomonadati</taxon>
        <taxon>Pseudomonadota</taxon>
        <taxon>Alphaproteobacteria</taxon>
        <taxon>Hyphomicrobiales</taxon>
        <taxon>Rhizobiaceae</taxon>
        <taxon>Rhizobium/Agrobacterium group</taxon>
        <taxon>Pararhizobium</taxon>
    </lineage>
</organism>
<evidence type="ECO:0000256" key="1">
    <source>
        <dbReference type="SAM" id="MobiDB-lite"/>
    </source>
</evidence>
<feature type="region of interest" description="Disordered" evidence="1">
    <location>
        <begin position="149"/>
        <end position="209"/>
    </location>
</feature>